<comment type="similarity">
    <text evidence="2">Belongs to the eukaryotic/archaeal RNase P protein component 1 family.</text>
</comment>
<dbReference type="EMBL" id="LUHQ01000002">
    <property type="protein sequence ID" value="OAP11552.1"/>
    <property type="molecule type" value="Genomic_DNA"/>
</dbReference>
<dbReference type="OMA" id="DKPRCQT"/>
<dbReference type="InterPro" id="IPR036980">
    <property type="entry name" value="RNase_P/MRP_Rpp29_sf"/>
</dbReference>
<reference evidence="7" key="1">
    <citation type="journal article" date="2016" name="Proc. Natl. Acad. Sci. U.S.A.">
        <title>Chromosome-level assembly of Arabidopsis thaliana Ler reveals the extent of translocation and inversion polymorphisms.</title>
        <authorList>
            <person name="Zapata L."/>
            <person name="Ding J."/>
            <person name="Willing E.M."/>
            <person name="Hartwig B."/>
            <person name="Bezdan D."/>
            <person name="Jiao W.B."/>
            <person name="Patel V."/>
            <person name="Velikkakam James G."/>
            <person name="Koornneef M."/>
            <person name="Ossowski S."/>
            <person name="Schneeberger K."/>
        </authorList>
    </citation>
    <scope>NUCLEOTIDE SEQUENCE [LARGE SCALE GENOMIC DNA]</scope>
    <source>
        <strain evidence="7">cv. Landsberg erecta</strain>
    </source>
</reference>
<dbReference type="Gene3D" id="2.30.30.210">
    <property type="entry name" value="Ribonuclease P/MRP, subunit p29"/>
    <property type="match status" value="1"/>
</dbReference>
<dbReference type="KEGG" id="ath:AT2G43190"/>
<dbReference type="Proteomes" id="UP000078284">
    <property type="component" value="Chromosome 2"/>
</dbReference>
<name>A0A384KZC1_ARATH</name>
<feature type="compositionally biased region" description="Basic and acidic residues" evidence="3">
    <location>
        <begin position="36"/>
        <end position="56"/>
    </location>
</feature>
<dbReference type="EMBL" id="CACSHJ010000088">
    <property type="protein sequence ID" value="CAA0376547.1"/>
    <property type="molecule type" value="Genomic_DNA"/>
</dbReference>
<evidence type="ECO:0000313" key="6">
    <source>
        <dbReference type="EMBL" id="VYS55369.1"/>
    </source>
</evidence>
<dbReference type="SMART" id="SM00538">
    <property type="entry name" value="POP4"/>
    <property type="match status" value="1"/>
</dbReference>
<evidence type="ECO:0000256" key="1">
    <source>
        <dbReference type="ARBA" id="ARBA00004123"/>
    </source>
</evidence>
<evidence type="ECO:0000313" key="8">
    <source>
        <dbReference type="Proteomes" id="UP000426265"/>
    </source>
</evidence>
<reference evidence="5" key="2">
    <citation type="submission" date="2016-03" db="EMBL/GenBank/DDBJ databases">
        <title>Full-length assembly of Arabidopsis thaliana Ler reveals the complement of translocations and inversions.</title>
        <authorList>
            <person name="Zapata L."/>
            <person name="Schneeberger K."/>
            <person name="Ossowski S."/>
        </authorList>
    </citation>
    <scope>NUCLEOTIDE SEQUENCE [LARGE SCALE GENOMIC DNA]</scope>
    <source>
        <tissue evidence="5">Leaf</tissue>
    </source>
</reference>
<feature type="region of interest" description="Disordered" evidence="3">
    <location>
        <begin position="29"/>
        <end position="74"/>
    </location>
</feature>
<dbReference type="InterPro" id="IPR016848">
    <property type="entry name" value="RNase_P/MRP_Rpp29-subunit"/>
</dbReference>
<evidence type="ECO:0000313" key="7">
    <source>
        <dbReference type="Proteomes" id="UP000078284"/>
    </source>
</evidence>
<evidence type="ECO:0000313" key="5">
    <source>
        <dbReference type="EMBL" id="OAP11552.1"/>
    </source>
</evidence>
<dbReference type="PANTHER" id="PTHR13348:SF0">
    <property type="entry name" value="RIBONUCLEASE P PROTEIN SUBUNIT P29"/>
    <property type="match status" value="1"/>
</dbReference>
<dbReference type="SMR" id="A0A384KZC1"/>
<dbReference type="PANTHER" id="PTHR13348">
    <property type="entry name" value="RIBONUCLEASE P SUBUNIT P29"/>
    <property type="match status" value="1"/>
</dbReference>
<dbReference type="Proteomes" id="UP000434276">
    <property type="component" value="Unassembled WGS sequence"/>
</dbReference>
<gene>
    <name evidence="5" type="ordered locus">AXX17_At2g40660</name>
    <name evidence="6" type="ORF">AN1_LOCUS10824</name>
    <name evidence="4" type="ORF">C24_LOCUS10665</name>
</gene>
<feature type="compositionally biased region" description="Polar residues" evidence="3">
    <location>
        <begin position="57"/>
        <end position="66"/>
    </location>
</feature>
<proteinExistence type="inferred from homology"/>
<evidence type="ECO:0000256" key="3">
    <source>
        <dbReference type="SAM" id="MobiDB-lite"/>
    </source>
</evidence>
<feature type="region of interest" description="Disordered" evidence="3">
    <location>
        <begin position="148"/>
        <end position="173"/>
    </location>
</feature>
<organism evidence="5 7">
    <name type="scientific">Arabidopsis thaliana</name>
    <name type="common">Mouse-ear cress</name>
    <dbReference type="NCBI Taxonomy" id="3702"/>
    <lineage>
        <taxon>Eukaryota</taxon>
        <taxon>Viridiplantae</taxon>
        <taxon>Streptophyta</taxon>
        <taxon>Embryophyta</taxon>
        <taxon>Tracheophyta</taxon>
        <taxon>Spermatophyta</taxon>
        <taxon>Magnoliopsida</taxon>
        <taxon>eudicotyledons</taxon>
        <taxon>Gunneridae</taxon>
        <taxon>Pentapetalae</taxon>
        <taxon>rosids</taxon>
        <taxon>malvids</taxon>
        <taxon>Brassicales</taxon>
        <taxon>Brassicaceae</taxon>
        <taxon>Camelineae</taxon>
        <taxon>Arabidopsis</taxon>
    </lineage>
</organism>
<dbReference type="GO" id="GO:0030677">
    <property type="term" value="C:ribonuclease P complex"/>
    <property type="evidence" value="ECO:0007669"/>
    <property type="project" value="InterPro"/>
</dbReference>
<comment type="subcellular location">
    <subcellularLocation>
        <location evidence="1">Nucleus</location>
    </subcellularLocation>
</comment>
<feature type="compositionally biased region" description="Basic residues" evidence="3">
    <location>
        <begin position="163"/>
        <end position="173"/>
    </location>
</feature>
<accession>A0A384KZC1</accession>
<protein>
    <submittedName>
        <fullName evidence="5">POP4</fullName>
    </submittedName>
</protein>
<dbReference type="FunFam" id="2.30.30.210:FF:000002">
    <property type="entry name" value="Ribonuclease P protein subunit p29"/>
    <property type="match status" value="1"/>
</dbReference>
<evidence type="ECO:0000313" key="9">
    <source>
        <dbReference type="Proteomes" id="UP000434276"/>
    </source>
</evidence>
<dbReference type="EMBL" id="CACRSJ010000105">
    <property type="protein sequence ID" value="VYS55369.1"/>
    <property type="molecule type" value="Genomic_DNA"/>
</dbReference>
<dbReference type="GO" id="GO:0033204">
    <property type="term" value="F:ribonuclease P RNA binding"/>
    <property type="evidence" value="ECO:0007669"/>
    <property type="project" value="InterPro"/>
</dbReference>
<sequence length="296" mass="33266">MGTETVVHDQARWAMAAMERRLAVAKAQLLQQQQQKNEKDKKGTSDVDVSMKESHQADSLPTPSKTSIKKVDPKDDDSVAYTKLSHPVDENLLATNVKFSSAKGTIVDKVLHNLLRSGDSAQKYLQGTKSVKLDNYILLDNFVQSRSSASGSKKASQKDSKRSKSRMSMKRLKKSGALHIPKDLQKFDLFKPMHGMWESYMMKLIKVTGKIQLSLTLLSADLHGAFMFVAECKIASFTGVQGIMVRETSETFGIITRDDKFRVVPKKLSVFIIQLDCWKITLHGDKFISRDNIVQR</sequence>
<dbReference type="GO" id="GO:0005634">
    <property type="term" value="C:nucleus"/>
    <property type="evidence" value="ECO:0007669"/>
    <property type="project" value="UniProtKB-SubCell"/>
</dbReference>
<dbReference type="AlphaFoldDB" id="A0A384KZC1"/>
<evidence type="ECO:0000256" key="2">
    <source>
        <dbReference type="ARBA" id="ARBA00006181"/>
    </source>
</evidence>
<dbReference type="OrthoDB" id="124041at2759"/>
<dbReference type="Pfam" id="PF01868">
    <property type="entry name" value="RNase_P-MRP_p29"/>
    <property type="match status" value="1"/>
</dbReference>
<dbReference type="ExpressionAtlas" id="A0A384KZC1">
    <property type="expression patterns" value="baseline and differential"/>
</dbReference>
<dbReference type="InterPro" id="IPR023534">
    <property type="entry name" value="Rof/RNase_P-like"/>
</dbReference>
<dbReference type="SUPFAM" id="SSF101744">
    <property type="entry name" value="Rof/RNase P subunit-like"/>
    <property type="match status" value="1"/>
</dbReference>
<dbReference type="GO" id="GO:0000172">
    <property type="term" value="C:ribonuclease MRP complex"/>
    <property type="evidence" value="ECO:0007669"/>
    <property type="project" value="InterPro"/>
</dbReference>
<reference evidence="6 8" key="3">
    <citation type="submission" date="2019-11" db="EMBL/GenBank/DDBJ databases">
        <authorList>
            <person name="Jiao W.-B."/>
            <person name="Schneeberger K."/>
        </authorList>
    </citation>
    <scope>NUCLEOTIDE SEQUENCE [LARGE SCALE GENOMIC DNA]</scope>
    <source>
        <strain evidence="8">cv. An-1</strain>
        <strain evidence="9">cv. C24</strain>
    </source>
</reference>
<dbReference type="InterPro" id="IPR002730">
    <property type="entry name" value="Rpp29/RNP1"/>
</dbReference>
<evidence type="ECO:0000313" key="4">
    <source>
        <dbReference type="EMBL" id="CAA0376547.1"/>
    </source>
</evidence>
<dbReference type="GO" id="GO:0001682">
    <property type="term" value="P:tRNA 5'-leader removal"/>
    <property type="evidence" value="ECO:0007669"/>
    <property type="project" value="InterPro"/>
</dbReference>
<dbReference type="Proteomes" id="UP000426265">
    <property type="component" value="Unassembled WGS sequence"/>
</dbReference>